<evidence type="ECO:0000259" key="2">
    <source>
        <dbReference type="Pfam" id="PF21522"/>
    </source>
</evidence>
<geneLocation type="plasmid" evidence="3 4">
    <name>pACP4.1</name>
</geneLocation>
<dbReference type="EMBL" id="CP021367">
    <property type="protein sequence ID" value="ART61235.1"/>
    <property type="molecule type" value="Genomic_DNA"/>
</dbReference>
<reference evidence="3" key="1">
    <citation type="submission" date="2017-05" db="EMBL/GenBank/DDBJ databases">
        <title>Polyphasic characterization of four soil-derived phenanthrene-degrading Acidovorax strains and proposal of Acidovorax phenanthrenivorans sp. nov.</title>
        <authorList>
            <person name="Singleton D."/>
            <person name="Lee J."/>
            <person name="Dickey A.N."/>
            <person name="Stroud A."/>
            <person name="Scholl E.H."/>
            <person name="Wright F.A."/>
            <person name="Aitken M.D."/>
        </authorList>
    </citation>
    <scope>NUCLEOTIDE SEQUENCE</scope>
    <source>
        <strain evidence="3">P4</strain>
        <plasmid evidence="3">pACP4.1</plasmid>
    </source>
</reference>
<dbReference type="Pfam" id="PF06406">
    <property type="entry name" value="StbA_N"/>
    <property type="match status" value="1"/>
</dbReference>
<dbReference type="InterPro" id="IPR049067">
    <property type="entry name" value="MreB-like_C"/>
</dbReference>
<dbReference type="AlphaFoldDB" id="A0A240UJE1"/>
<dbReference type="Pfam" id="PF21522">
    <property type="entry name" value="MreB-like_C"/>
    <property type="match status" value="1"/>
</dbReference>
<dbReference type="Gene3D" id="3.30.420.40">
    <property type="match status" value="2"/>
</dbReference>
<dbReference type="Proteomes" id="UP000194440">
    <property type="component" value="Plasmid pACP4.1"/>
</dbReference>
<keyword evidence="4" id="KW-1185">Reference proteome</keyword>
<organism evidence="3 4">
    <name type="scientific">Acidovorax carolinensis</name>
    <dbReference type="NCBI Taxonomy" id="553814"/>
    <lineage>
        <taxon>Bacteria</taxon>
        <taxon>Pseudomonadati</taxon>
        <taxon>Pseudomonadota</taxon>
        <taxon>Betaproteobacteria</taxon>
        <taxon>Burkholderiales</taxon>
        <taxon>Comamonadaceae</taxon>
        <taxon>Acidovorax</taxon>
    </lineage>
</organism>
<dbReference type="InterPro" id="IPR009440">
    <property type="entry name" value="ParM/StbA_N"/>
</dbReference>
<dbReference type="KEGG" id="acip:CBP36_19915"/>
<gene>
    <name evidence="3" type="ORF">CBP36_19915</name>
</gene>
<keyword evidence="3" id="KW-0614">Plasmid</keyword>
<dbReference type="KEGG" id="acis:CBP35_19885"/>
<evidence type="ECO:0000313" key="4">
    <source>
        <dbReference type="Proteomes" id="UP000194440"/>
    </source>
</evidence>
<dbReference type="SUPFAM" id="SSF53067">
    <property type="entry name" value="Actin-like ATPase domain"/>
    <property type="match status" value="2"/>
</dbReference>
<proteinExistence type="predicted"/>
<feature type="domain" description="Actin homologue MreB-like C-terminal" evidence="2">
    <location>
        <begin position="190"/>
        <end position="307"/>
    </location>
</feature>
<accession>A0A240UJE1</accession>
<evidence type="ECO:0000259" key="1">
    <source>
        <dbReference type="Pfam" id="PF06406"/>
    </source>
</evidence>
<protein>
    <submittedName>
        <fullName evidence="3">Uncharacterized protein</fullName>
    </submittedName>
</protein>
<name>A0A240UJE1_9BURK</name>
<feature type="domain" description="Plasmid segregation protein ParM/StbA N-terminal" evidence="1">
    <location>
        <begin position="13"/>
        <end position="168"/>
    </location>
</feature>
<dbReference type="InterPro" id="IPR043129">
    <property type="entry name" value="ATPase_NBD"/>
</dbReference>
<dbReference type="CDD" id="cd24022">
    <property type="entry name" value="ASKHA_NBD_ParM_R1-like"/>
    <property type="match status" value="1"/>
</dbReference>
<evidence type="ECO:0000313" key="3">
    <source>
        <dbReference type="EMBL" id="ART61235.1"/>
    </source>
</evidence>
<dbReference type="InterPro" id="IPR056367">
    <property type="entry name" value="ASKHA_NBD_ParM_R1-like"/>
</dbReference>
<sequence length="335" mass="36252">MAKKNEMNENIITVGVDDGFAATDVVVMEGGAITKTMMIQSRARSGIHGTSVIGEAEDDQPVPCYETDGVKFTVGALSDAESARFDDYPFSPMNRTIVNHALRLVGLGGKKLRIATGLPLSVYYQGSDPNAEVIARKDRSIMTPVACIDGSAMPLIVEHKVFPEGLSAWVDYALGDDGRLRADPNESVGVIDIGGRTTDVAVVLPGRRIDHARCGSADIGVLNVVEQVRVALLKRFNVEMSGSQIELGLKTRSIKMWGKVLDIGTEIDEAVAQVTDGVLREVSRRLGQAVDLDRVLLVGGGAHLFRDVEKRYPHVVVPEHPEYANARGFAKYLNL</sequence>